<evidence type="ECO:0000313" key="2">
    <source>
        <dbReference type="Proteomes" id="UP001060085"/>
    </source>
</evidence>
<evidence type="ECO:0000313" key="1">
    <source>
        <dbReference type="EMBL" id="KAI5659935.1"/>
    </source>
</evidence>
<sequence>MEVEVFSSYLKEIRTKVDLSMVVLIIATFLTIYITRWIYRWRNPKCNGVLPPGSMGLPLIGETLQLVISSPSIDLPPFLKKRLTRYGPIFKTNVAGRPVIITADPEFNYFLLRQDGKLVDTWSMDTFAEVFDQESQSSKKYTRNLTLKHFGAEALKERVLPQMEEFIQQVLINWSNQESVEVKGASVTATINFAAKQIFSGDLENAPANISDMFKDLVEGLMSFPINFPGTSHHKCLQIHKKVREMMKEVLQKRLKSSERSEGDLLDHIIQDMNNETYINEDFIVQLMFGLLFVTSDSISTTLALAFKLLAEHPSILEELITEHEEILEKRENPNAPLTWNEYKSMTFTLQVINEVLRLGNIAPGFFRRALKDIPINGYTIPKGWVIMIATSALHLNSNQFEDPLSFNPSRWKDIQPSVVAKSFMPFGSGLKQCAGAEYSRVFLATFLHVLVTKYRWSMVKGGKIVRAPIIRFPDGFHFKMAKKAK</sequence>
<keyword evidence="2" id="KW-1185">Reference proteome</keyword>
<protein>
    <submittedName>
        <fullName evidence="1">Uncharacterized protein</fullName>
    </submittedName>
</protein>
<name>A0ACC0AGF2_CATRO</name>
<reference evidence="2" key="1">
    <citation type="journal article" date="2023" name="Nat. Plants">
        <title>Single-cell RNA sequencing provides a high-resolution roadmap for understanding the multicellular compartmentation of specialized metabolism.</title>
        <authorList>
            <person name="Sun S."/>
            <person name="Shen X."/>
            <person name="Li Y."/>
            <person name="Li Y."/>
            <person name="Wang S."/>
            <person name="Li R."/>
            <person name="Zhang H."/>
            <person name="Shen G."/>
            <person name="Guo B."/>
            <person name="Wei J."/>
            <person name="Xu J."/>
            <person name="St-Pierre B."/>
            <person name="Chen S."/>
            <person name="Sun C."/>
        </authorList>
    </citation>
    <scope>NUCLEOTIDE SEQUENCE [LARGE SCALE GENOMIC DNA]</scope>
</reference>
<gene>
    <name evidence="1" type="ORF">M9H77_28728</name>
</gene>
<comment type="caution">
    <text evidence="1">The sequence shown here is derived from an EMBL/GenBank/DDBJ whole genome shotgun (WGS) entry which is preliminary data.</text>
</comment>
<proteinExistence type="predicted"/>
<dbReference type="Proteomes" id="UP001060085">
    <property type="component" value="Linkage Group LG06"/>
</dbReference>
<dbReference type="EMBL" id="CM044706">
    <property type="protein sequence ID" value="KAI5659935.1"/>
    <property type="molecule type" value="Genomic_DNA"/>
</dbReference>
<accession>A0ACC0AGF2</accession>
<organism evidence="1 2">
    <name type="scientific">Catharanthus roseus</name>
    <name type="common">Madagascar periwinkle</name>
    <name type="synonym">Vinca rosea</name>
    <dbReference type="NCBI Taxonomy" id="4058"/>
    <lineage>
        <taxon>Eukaryota</taxon>
        <taxon>Viridiplantae</taxon>
        <taxon>Streptophyta</taxon>
        <taxon>Embryophyta</taxon>
        <taxon>Tracheophyta</taxon>
        <taxon>Spermatophyta</taxon>
        <taxon>Magnoliopsida</taxon>
        <taxon>eudicotyledons</taxon>
        <taxon>Gunneridae</taxon>
        <taxon>Pentapetalae</taxon>
        <taxon>asterids</taxon>
        <taxon>lamiids</taxon>
        <taxon>Gentianales</taxon>
        <taxon>Apocynaceae</taxon>
        <taxon>Rauvolfioideae</taxon>
        <taxon>Vinceae</taxon>
        <taxon>Catharanthinae</taxon>
        <taxon>Catharanthus</taxon>
    </lineage>
</organism>